<protein>
    <recommendedName>
        <fullName evidence="4">DUF3298 domain-containing protein</fullName>
    </recommendedName>
</protein>
<sequence>MGRDERGGLWQSIGGGDGRVVGLMSAHTLSIVGAVFAFVTLGACTENANGAKTERSSAERVAAALDVCGEDGGEFAQRVCENTSLAALDSQVRQTLVAESASISDAGTTLLIQNQNRWREAARVTCGIIDAEAQPDQDQQRCLEAAFRARAQDAQTAVQEVGGYTFQRMELVDATPVTAEVASAMGGSAPVAVERDIRFPRIDGPQTAEIRRFNELVAQQPQFQLGDATNENVNYSIAYAGQELISVKFIISADSIAAANATNTVKAVTVVMSDGGRLLTEADVFRAASGWQDFITDRAVARIAREFPDYTNFPPRRDVYETATKPHLWLITEQGLVLMFPPLSFGGSHADGGIEVTIPWTDLRPYLNPAAPAPIRAAV</sequence>
<keyword evidence="1" id="KW-1133">Transmembrane helix</keyword>
<keyword evidence="1" id="KW-0812">Transmembrane</keyword>
<proteinExistence type="predicted"/>
<evidence type="ECO:0000256" key="1">
    <source>
        <dbReference type="SAM" id="Phobius"/>
    </source>
</evidence>
<evidence type="ECO:0008006" key="4">
    <source>
        <dbReference type="Google" id="ProtNLM"/>
    </source>
</evidence>
<dbReference type="STRING" id="1759059.ATE48_11350"/>
<dbReference type="InParanoid" id="A0A1B1AIS7"/>
<evidence type="ECO:0000313" key="2">
    <source>
        <dbReference type="EMBL" id="ANP46468.1"/>
    </source>
</evidence>
<keyword evidence="3" id="KW-1185">Reference proteome</keyword>
<name>A0A1B1AIS7_9PROT</name>
<dbReference type="Proteomes" id="UP000092498">
    <property type="component" value="Chromosome"/>
</dbReference>
<dbReference type="AlphaFoldDB" id="A0A1B1AIS7"/>
<keyword evidence="1" id="KW-0472">Membrane</keyword>
<gene>
    <name evidence="2" type="ORF">ATE48_11350</name>
</gene>
<dbReference type="EMBL" id="CP013244">
    <property type="protein sequence ID" value="ANP46468.1"/>
    <property type="molecule type" value="Genomic_DNA"/>
</dbReference>
<feature type="transmembrane region" description="Helical" evidence="1">
    <location>
        <begin position="20"/>
        <end position="43"/>
    </location>
</feature>
<dbReference type="KEGG" id="cbot:ATE48_11350"/>
<reference evidence="2 3" key="1">
    <citation type="submission" date="2015-11" db="EMBL/GenBank/DDBJ databases">
        <title>Whole-Genome Sequence of Candidatus Oderbacter manganicum from the National Park Lower Oder Valley, Germany.</title>
        <authorList>
            <person name="Braun B."/>
            <person name="Liere K."/>
            <person name="Szewzyk U."/>
        </authorList>
    </citation>
    <scope>NUCLEOTIDE SEQUENCE [LARGE SCALE GENOMIC DNA]</scope>
    <source>
        <strain evidence="2 3">OTSz_A_272</strain>
    </source>
</reference>
<organism evidence="2 3">
    <name type="scientific">Candidatus Viadribacter manganicus</name>
    <dbReference type="NCBI Taxonomy" id="1759059"/>
    <lineage>
        <taxon>Bacteria</taxon>
        <taxon>Pseudomonadati</taxon>
        <taxon>Pseudomonadota</taxon>
        <taxon>Alphaproteobacteria</taxon>
        <taxon>Hyphomonadales</taxon>
        <taxon>Hyphomonadaceae</taxon>
        <taxon>Candidatus Viadribacter</taxon>
    </lineage>
</organism>
<accession>A0A1B1AIS7</accession>
<evidence type="ECO:0000313" key="3">
    <source>
        <dbReference type="Proteomes" id="UP000092498"/>
    </source>
</evidence>